<gene>
    <name evidence="2" type="ORF">ACFPPA_05660</name>
</gene>
<dbReference type="RefSeq" id="WP_377318104.1">
    <property type="nucleotide sequence ID" value="NZ_JBHSNF010000001.1"/>
</dbReference>
<proteinExistence type="predicted"/>
<dbReference type="Pfam" id="PF06074">
    <property type="entry name" value="Portal_Mu"/>
    <property type="match status" value="1"/>
</dbReference>
<dbReference type="InterPro" id="IPR009279">
    <property type="entry name" value="Portal_Mu"/>
</dbReference>
<evidence type="ECO:0000313" key="2">
    <source>
        <dbReference type="EMBL" id="MFC5525225.1"/>
    </source>
</evidence>
<evidence type="ECO:0000313" key="3">
    <source>
        <dbReference type="Proteomes" id="UP001596114"/>
    </source>
</evidence>
<name>A0ABW0QK60_9GAMM</name>
<evidence type="ECO:0000256" key="1">
    <source>
        <dbReference type="SAM" id="MobiDB-lite"/>
    </source>
</evidence>
<accession>A0ABW0QK60</accession>
<dbReference type="EMBL" id="JBHSNF010000001">
    <property type="protein sequence ID" value="MFC5525225.1"/>
    <property type="molecule type" value="Genomic_DNA"/>
</dbReference>
<dbReference type="Proteomes" id="UP001596114">
    <property type="component" value="Unassembled WGS sequence"/>
</dbReference>
<organism evidence="2 3">
    <name type="scientific">Rhodanobacter ginsengisoli</name>
    <dbReference type="NCBI Taxonomy" id="418646"/>
    <lineage>
        <taxon>Bacteria</taxon>
        <taxon>Pseudomonadati</taxon>
        <taxon>Pseudomonadota</taxon>
        <taxon>Gammaproteobacteria</taxon>
        <taxon>Lysobacterales</taxon>
        <taxon>Rhodanobacteraceae</taxon>
        <taxon>Rhodanobacter</taxon>
    </lineage>
</organism>
<protein>
    <submittedName>
        <fullName evidence="2">DUF935 domain-containing protein</fullName>
    </submittedName>
</protein>
<reference evidence="3" key="1">
    <citation type="journal article" date="2019" name="Int. J. Syst. Evol. Microbiol.">
        <title>The Global Catalogue of Microorganisms (GCM) 10K type strain sequencing project: providing services to taxonomists for standard genome sequencing and annotation.</title>
        <authorList>
            <consortium name="The Broad Institute Genomics Platform"/>
            <consortium name="The Broad Institute Genome Sequencing Center for Infectious Disease"/>
            <person name="Wu L."/>
            <person name="Ma J."/>
        </authorList>
    </citation>
    <scope>NUCLEOTIDE SEQUENCE [LARGE SCALE GENOMIC DNA]</scope>
    <source>
        <strain evidence="3">CGMCC 1.16619</strain>
    </source>
</reference>
<sequence length="533" mass="58298">MVTSTILGPDGQPIRTADLAEPQTSRSMQLRNEWQGHPSRGLTPSRVASILESAEQGDLVAQCELYEDMEEKDGHLASEMLKRRGAIRQLEWDIVPPSSPYAKEKANAKQVKELLAEIPDFDEMIFNVTDAIGKGYACLEIEWHRLDGYWLPKTITHRPQSWFHIYRGYREEVRLRNGTADGEPLNPFGWITHTHKAKSGYLARSGMFRVLVWPYLFKNYSVADLAEFLEIYGIPLRVGKYPPGSSKQDKTTLLRALAELGHNAAGIVPEGMTLEFHDPATGDPKSFQAMIDWCEKTQSKVILGGTLTSQADGKTSTNALGKVHDDVRKDLRDGDAKQIAATLTRDLIYPIAVLNGLADSIRRGPRFTFPVEETEDIETYSTALPALVNIGFKIPRKWAQERLGVPEPEADDADLLVAAKPAAPAAPPAPAEPTAKVPPGTAAASAQIPTDPQDPPARMVGQLDAAVSPAIGDWLAQIRALASRVDSLDALRDGILQLVPDMSLEQYAEAMAQGLAAAALAGRYEILQEAGSL</sequence>
<feature type="region of interest" description="Disordered" evidence="1">
    <location>
        <begin position="422"/>
        <end position="455"/>
    </location>
</feature>
<keyword evidence="3" id="KW-1185">Reference proteome</keyword>
<comment type="caution">
    <text evidence="2">The sequence shown here is derived from an EMBL/GenBank/DDBJ whole genome shotgun (WGS) entry which is preliminary data.</text>
</comment>